<proteinExistence type="predicted"/>
<dbReference type="AlphaFoldDB" id="A0A0F4YHY1"/>
<evidence type="ECO:0000313" key="2">
    <source>
        <dbReference type="Proteomes" id="UP000053958"/>
    </source>
</evidence>
<comment type="caution">
    <text evidence="1">The sequence shown here is derived from an EMBL/GenBank/DDBJ whole genome shotgun (WGS) entry which is preliminary data.</text>
</comment>
<dbReference type="EMBL" id="LASV01000648">
    <property type="protein sequence ID" value="KKA17481.1"/>
    <property type="molecule type" value="Genomic_DNA"/>
</dbReference>
<gene>
    <name evidence="1" type="ORF">T310_8627</name>
</gene>
<organism evidence="1 2">
    <name type="scientific">Rasamsonia emersonii (strain ATCC 16479 / CBS 393.64 / IMI 116815)</name>
    <dbReference type="NCBI Taxonomy" id="1408163"/>
    <lineage>
        <taxon>Eukaryota</taxon>
        <taxon>Fungi</taxon>
        <taxon>Dikarya</taxon>
        <taxon>Ascomycota</taxon>
        <taxon>Pezizomycotina</taxon>
        <taxon>Eurotiomycetes</taxon>
        <taxon>Eurotiomycetidae</taxon>
        <taxon>Eurotiales</taxon>
        <taxon>Trichocomaceae</taxon>
        <taxon>Rasamsonia</taxon>
    </lineage>
</organism>
<sequence length="92" mass="10219">SLVCSALQKFREKPYSRQLRIGSIATVLTGLRDSSFLKGEVARRKRDPNAAARLHYVGFHCPAGPARLEPRGMDGDTVLVWAALHPLECWTT</sequence>
<dbReference type="Proteomes" id="UP000053958">
    <property type="component" value="Unassembled WGS sequence"/>
</dbReference>
<keyword evidence="2" id="KW-1185">Reference proteome</keyword>
<feature type="non-terminal residue" evidence="1">
    <location>
        <position position="1"/>
    </location>
</feature>
<evidence type="ECO:0000313" key="1">
    <source>
        <dbReference type="EMBL" id="KKA17481.1"/>
    </source>
</evidence>
<protein>
    <submittedName>
        <fullName evidence="1">Uncharacterized protein</fullName>
    </submittedName>
</protein>
<name>A0A0F4YHY1_RASE3</name>
<dbReference type="GeneID" id="25320847"/>
<reference evidence="1 2" key="1">
    <citation type="submission" date="2015-04" db="EMBL/GenBank/DDBJ databases">
        <authorList>
            <person name="Heijne W.H."/>
            <person name="Fedorova N.D."/>
            <person name="Nierman W.C."/>
            <person name="Vollebregt A.W."/>
            <person name="Zhao Z."/>
            <person name="Wu L."/>
            <person name="Kumar M."/>
            <person name="Stam H."/>
            <person name="van den Berg M.A."/>
            <person name="Pel H.J."/>
        </authorList>
    </citation>
    <scope>NUCLEOTIDE SEQUENCE [LARGE SCALE GENOMIC DNA]</scope>
    <source>
        <strain evidence="1 2">CBS 393.64</strain>
    </source>
</reference>
<dbReference type="RefSeq" id="XP_013324093.1">
    <property type="nucleotide sequence ID" value="XM_013468639.1"/>
</dbReference>
<accession>A0A0F4YHY1</accession>